<dbReference type="Gene3D" id="3.30.70.940">
    <property type="entry name" value="NusG, N-terminal domain"/>
    <property type="match status" value="1"/>
</dbReference>
<evidence type="ECO:0000256" key="6">
    <source>
        <dbReference type="NCBIfam" id="TIGR00922"/>
    </source>
</evidence>
<keyword evidence="3 5" id="KW-0805">Transcription regulation</keyword>
<dbReference type="PANTHER" id="PTHR30265">
    <property type="entry name" value="RHO-INTERACTING TRANSCRIPTION TERMINATION FACTOR NUSG"/>
    <property type="match status" value="1"/>
</dbReference>
<dbReference type="PANTHER" id="PTHR30265:SF2">
    <property type="entry name" value="TRANSCRIPTION TERMINATION_ANTITERMINATION PROTEIN NUSG"/>
    <property type="match status" value="1"/>
</dbReference>
<keyword evidence="11" id="KW-1185">Reference proteome</keyword>
<dbReference type="RefSeq" id="WP_321534755.1">
    <property type="nucleotide sequence ID" value="NZ_JARGDL010000002.1"/>
</dbReference>
<sequence>MENTNAKWYVVRTFSGHENKVKALIDAELKDNDELRARIFDVLVPTEKVFEVKDGKKKTKKKNFFPGYILINADLDNKVKDFISNTPSVMGFLGGQNHPAPLQADEVKRIVGRISQSEETERTETIFRNGDFVKIIDGPFNNFSGIIQEVNEEKMKIKVMVSIFGRKTPVEIDFIQAELEK</sequence>
<evidence type="ECO:0000256" key="2">
    <source>
        <dbReference type="ARBA" id="ARBA00022814"/>
    </source>
</evidence>
<dbReference type="CDD" id="cd09891">
    <property type="entry name" value="NGN_Bact_1"/>
    <property type="match status" value="1"/>
</dbReference>
<dbReference type="SUPFAM" id="SSF82679">
    <property type="entry name" value="N-utilization substance G protein NusG, N-terminal domain"/>
    <property type="match status" value="1"/>
</dbReference>
<comment type="similarity">
    <text evidence="5 7">Belongs to the NusG family.</text>
</comment>
<evidence type="ECO:0000313" key="11">
    <source>
        <dbReference type="Proteomes" id="UP001221302"/>
    </source>
</evidence>
<evidence type="ECO:0000256" key="5">
    <source>
        <dbReference type="HAMAP-Rule" id="MF_00948"/>
    </source>
</evidence>
<dbReference type="SMART" id="SM00739">
    <property type="entry name" value="KOW"/>
    <property type="match status" value="1"/>
</dbReference>
<dbReference type="GO" id="GO:0006353">
    <property type="term" value="P:DNA-templated transcription termination"/>
    <property type="evidence" value="ECO:0007669"/>
    <property type="project" value="UniProtKB-UniRule"/>
</dbReference>
<evidence type="ECO:0000256" key="7">
    <source>
        <dbReference type="RuleBase" id="RU000538"/>
    </source>
</evidence>
<dbReference type="InterPro" id="IPR005824">
    <property type="entry name" value="KOW"/>
</dbReference>
<dbReference type="InterPro" id="IPR006645">
    <property type="entry name" value="NGN-like_dom"/>
</dbReference>
<dbReference type="InterPro" id="IPR036735">
    <property type="entry name" value="NGN_dom_sf"/>
</dbReference>
<dbReference type="Gene3D" id="2.30.30.30">
    <property type="match status" value="1"/>
</dbReference>
<organism evidence="10 11">
    <name type="scientific">Stygiobacter electus</name>
    <dbReference type="NCBI Taxonomy" id="3032292"/>
    <lineage>
        <taxon>Bacteria</taxon>
        <taxon>Pseudomonadati</taxon>
        <taxon>Ignavibacteriota</taxon>
        <taxon>Ignavibacteria</taxon>
        <taxon>Ignavibacteriales</taxon>
        <taxon>Melioribacteraceae</taxon>
        <taxon>Stygiobacter</taxon>
    </lineage>
</organism>
<comment type="function">
    <text evidence="5 7">Participates in transcription elongation, termination and antitermination.</text>
</comment>
<dbReference type="HAMAP" id="MF_00948">
    <property type="entry name" value="NusG"/>
    <property type="match status" value="1"/>
</dbReference>
<dbReference type="EMBL" id="JARGDL010000002">
    <property type="protein sequence ID" value="MDF1610989.1"/>
    <property type="molecule type" value="Genomic_DNA"/>
</dbReference>
<dbReference type="Proteomes" id="UP001221302">
    <property type="component" value="Unassembled WGS sequence"/>
</dbReference>
<protein>
    <recommendedName>
        <fullName evidence="5 6">Transcription termination/antitermination protein NusG</fullName>
    </recommendedName>
</protein>
<dbReference type="InterPro" id="IPR001062">
    <property type="entry name" value="Transcrpt_antiterm_NusG"/>
</dbReference>
<dbReference type="SMART" id="SM00738">
    <property type="entry name" value="NGN"/>
    <property type="match status" value="1"/>
</dbReference>
<dbReference type="GO" id="GO:0031564">
    <property type="term" value="P:transcription antitermination"/>
    <property type="evidence" value="ECO:0007669"/>
    <property type="project" value="UniProtKB-UniRule"/>
</dbReference>
<dbReference type="FunFam" id="2.30.30.30:FF:000002">
    <property type="entry name" value="Transcription termination/antitermination factor NusG"/>
    <property type="match status" value="1"/>
</dbReference>
<dbReference type="NCBIfam" id="TIGR00922">
    <property type="entry name" value="nusG"/>
    <property type="match status" value="1"/>
</dbReference>
<dbReference type="InterPro" id="IPR043425">
    <property type="entry name" value="NusG-like"/>
</dbReference>
<evidence type="ECO:0000259" key="9">
    <source>
        <dbReference type="SMART" id="SM00739"/>
    </source>
</evidence>
<feature type="domain" description="KOW" evidence="9">
    <location>
        <begin position="126"/>
        <end position="153"/>
    </location>
</feature>
<gene>
    <name evidence="5 10" type="primary">nusG</name>
    <name evidence="10" type="ORF">P0M35_02420</name>
</gene>
<evidence type="ECO:0000256" key="1">
    <source>
        <dbReference type="ARBA" id="ARBA00022472"/>
    </source>
</evidence>
<dbReference type="Pfam" id="PF02357">
    <property type="entry name" value="NusG"/>
    <property type="match status" value="1"/>
</dbReference>
<keyword evidence="4 5" id="KW-0804">Transcription</keyword>
<accession>A0AAE3NYU1</accession>
<dbReference type="GO" id="GO:0032784">
    <property type="term" value="P:regulation of DNA-templated transcription elongation"/>
    <property type="evidence" value="ECO:0007669"/>
    <property type="project" value="InterPro"/>
</dbReference>
<dbReference type="SUPFAM" id="SSF50104">
    <property type="entry name" value="Translation proteins SH3-like domain"/>
    <property type="match status" value="1"/>
</dbReference>
<proteinExistence type="inferred from homology"/>
<keyword evidence="2 5" id="KW-0889">Transcription antitermination</keyword>
<dbReference type="AlphaFoldDB" id="A0AAE3NYU1"/>
<feature type="domain" description="NusG-like N-terminal" evidence="8">
    <location>
        <begin position="5"/>
        <end position="114"/>
    </location>
</feature>
<dbReference type="InterPro" id="IPR014722">
    <property type="entry name" value="Rib_uL2_dom2"/>
</dbReference>
<dbReference type="CDD" id="cd06091">
    <property type="entry name" value="KOW_NusG"/>
    <property type="match status" value="1"/>
</dbReference>
<comment type="caution">
    <text evidence="10">The sequence shown here is derived from an EMBL/GenBank/DDBJ whole genome shotgun (WGS) entry which is preliminary data.</text>
</comment>
<dbReference type="InterPro" id="IPR015869">
    <property type="entry name" value="Transcrpt_antiterm_NusG_bac_CS"/>
</dbReference>
<reference evidence="10" key="1">
    <citation type="submission" date="2023-03" db="EMBL/GenBank/DDBJ databases">
        <title>Stygiobacter electus gen. nov., sp. nov., facultatively anaerobic thermotolerant bacterium of the class Ignavibacteria from a well of Yessentuki mineral water deposit.</title>
        <authorList>
            <person name="Podosokorskaya O.A."/>
            <person name="Elcheninov A.G."/>
            <person name="Petrova N.F."/>
            <person name="Zavarzina D.G."/>
            <person name="Kublanov I.V."/>
            <person name="Merkel A.Y."/>
        </authorList>
    </citation>
    <scope>NUCLEOTIDE SEQUENCE</scope>
    <source>
        <strain evidence="10">09-Me</strain>
    </source>
</reference>
<evidence type="ECO:0000313" key="10">
    <source>
        <dbReference type="EMBL" id="MDF1610989.1"/>
    </source>
</evidence>
<evidence type="ECO:0000259" key="8">
    <source>
        <dbReference type="SMART" id="SM00738"/>
    </source>
</evidence>
<dbReference type="PRINTS" id="PR00338">
    <property type="entry name" value="NUSGTNSCPFCT"/>
</dbReference>
<dbReference type="InterPro" id="IPR008991">
    <property type="entry name" value="Translation_prot_SH3-like_sf"/>
</dbReference>
<evidence type="ECO:0000256" key="3">
    <source>
        <dbReference type="ARBA" id="ARBA00023015"/>
    </source>
</evidence>
<evidence type="ECO:0000256" key="4">
    <source>
        <dbReference type="ARBA" id="ARBA00023163"/>
    </source>
</evidence>
<keyword evidence="1 5" id="KW-0806">Transcription termination</keyword>
<dbReference type="InterPro" id="IPR047050">
    <property type="entry name" value="NGN"/>
</dbReference>
<dbReference type="PROSITE" id="PS01014">
    <property type="entry name" value="NUSG"/>
    <property type="match status" value="1"/>
</dbReference>
<name>A0AAE3NYU1_9BACT</name>
<dbReference type="GO" id="GO:0006354">
    <property type="term" value="P:DNA-templated transcription elongation"/>
    <property type="evidence" value="ECO:0007669"/>
    <property type="project" value="UniProtKB-UniRule"/>
</dbReference>
<dbReference type="GO" id="GO:0005829">
    <property type="term" value="C:cytosol"/>
    <property type="evidence" value="ECO:0007669"/>
    <property type="project" value="TreeGrafter"/>
</dbReference>
<dbReference type="Pfam" id="PF00467">
    <property type="entry name" value="KOW"/>
    <property type="match status" value="1"/>
</dbReference>